<feature type="compositionally biased region" description="Low complexity" evidence="1">
    <location>
        <begin position="291"/>
        <end position="303"/>
    </location>
</feature>
<dbReference type="EMBL" id="FNIE01000005">
    <property type="protein sequence ID" value="SDN68049.1"/>
    <property type="molecule type" value="Genomic_DNA"/>
</dbReference>
<feature type="region of interest" description="Disordered" evidence="1">
    <location>
        <begin position="666"/>
        <end position="694"/>
    </location>
</feature>
<feature type="region of interest" description="Disordered" evidence="1">
    <location>
        <begin position="411"/>
        <end position="445"/>
    </location>
</feature>
<dbReference type="PRINTS" id="PR00364">
    <property type="entry name" value="DISEASERSIST"/>
</dbReference>
<feature type="compositionally biased region" description="Basic and acidic residues" evidence="1">
    <location>
        <begin position="342"/>
        <end position="354"/>
    </location>
</feature>
<dbReference type="STRING" id="310781.SAMN05216259_105171"/>
<protein>
    <submittedName>
        <fullName evidence="2">Uncharacterized protein</fullName>
    </submittedName>
</protein>
<dbReference type="AlphaFoldDB" id="A0A1H0DDH8"/>
<feature type="region of interest" description="Disordered" evidence="1">
    <location>
        <begin position="717"/>
        <end position="767"/>
    </location>
</feature>
<feature type="compositionally biased region" description="Low complexity" evidence="1">
    <location>
        <begin position="411"/>
        <end position="427"/>
    </location>
</feature>
<feature type="compositionally biased region" description="Low complexity" evidence="1">
    <location>
        <begin position="741"/>
        <end position="753"/>
    </location>
</feature>
<dbReference type="Proteomes" id="UP000199341">
    <property type="component" value="Unassembled WGS sequence"/>
</dbReference>
<gene>
    <name evidence="2" type="ORF">SAMN05216259_105171</name>
</gene>
<evidence type="ECO:0000313" key="3">
    <source>
        <dbReference type="Proteomes" id="UP000199341"/>
    </source>
</evidence>
<accession>A0A1H0DDH8</accession>
<sequence>MDRVVFGDFRAVFSRGRGLLLERSAPAAVEGAPTGGAGVAASVGRGAWGGRGEVPLRRPPSRSHARAVGTLVGRESQLQAVRGAVRTRAMIEFTGESGSGKTALLHAIGPDAYIRVGALGVVDFLHELVGEFHVPPLDGRRLTAEECVDALRRVEAVVALDDVSFDREAIALVRRALSGCAVLVAAARPVIGLLGASHPLPGLADADALALLARDTGRMISPGELPAVHRLVAAVSGNPLALCQAAALVRHRGYDLATVAEIAETGTWPAPAAATTGRHSRPAPADRRRTTPATRPGGTAAGPRHADRGARSPDHPPHPPEAAAEASPPRGRGRAVPGYETNRAEPTRGPKDDFLYGPNGREPGYGSRTADGGYGPGGAETPYGRGAAAGYGPGGDVPAYGQTAGPTYGQAAADAPYGPGGADASPPFGSSAAGQPSRLWRGAVGGPGVRTGPAALADAVLGVLAEEELQALAVLALTDGAALPLRLARTMARVRGAAPFEELVVLGLAVRHEDRVALRSGAPRQYEGVATEHMDTAGALDAMAEWISARDPGGLDVPGKLRAALALLAHAARKEEWAAAQRLAACVEKLPFLRGQWQAWQAVLDSGRAAAERTASTAAAAYFTHQLGTLHALEGRTDEARTFLAHAFDLRIRVADTAGAEISRANLRLLGPDPSDTAPARPAPPAERPRRRRTARVMATAAVLALGVGTGAVLSALSESTGSDTGGGNPPATSADDQPDALDAPPADPATTPYTHPWQSMGGQGMP</sequence>
<organism evidence="2 3">
    <name type="scientific">Actinacidiphila guanduensis</name>
    <dbReference type="NCBI Taxonomy" id="310781"/>
    <lineage>
        <taxon>Bacteria</taxon>
        <taxon>Bacillati</taxon>
        <taxon>Actinomycetota</taxon>
        <taxon>Actinomycetes</taxon>
        <taxon>Kitasatosporales</taxon>
        <taxon>Streptomycetaceae</taxon>
        <taxon>Actinacidiphila</taxon>
    </lineage>
</organism>
<reference evidence="2 3" key="1">
    <citation type="submission" date="2016-10" db="EMBL/GenBank/DDBJ databases">
        <authorList>
            <person name="de Groot N.N."/>
        </authorList>
    </citation>
    <scope>NUCLEOTIDE SEQUENCE [LARGE SCALE GENOMIC DNA]</scope>
    <source>
        <strain evidence="2 3">CGMCC 4.2022</strain>
    </source>
</reference>
<name>A0A1H0DDH8_9ACTN</name>
<proteinExistence type="predicted"/>
<feature type="compositionally biased region" description="Low complexity" evidence="1">
    <location>
        <begin position="268"/>
        <end position="277"/>
    </location>
</feature>
<feature type="compositionally biased region" description="Low complexity" evidence="1">
    <location>
        <begin position="321"/>
        <end position="330"/>
    </location>
</feature>
<feature type="compositionally biased region" description="Basic and acidic residues" evidence="1">
    <location>
        <begin position="304"/>
        <end position="318"/>
    </location>
</feature>
<feature type="region of interest" description="Disordered" evidence="1">
    <location>
        <begin position="268"/>
        <end position="379"/>
    </location>
</feature>
<evidence type="ECO:0000256" key="1">
    <source>
        <dbReference type="SAM" id="MobiDB-lite"/>
    </source>
</evidence>
<dbReference type="InterPro" id="IPR027417">
    <property type="entry name" value="P-loop_NTPase"/>
</dbReference>
<dbReference type="OrthoDB" id="4506813at2"/>
<keyword evidence="3" id="KW-1185">Reference proteome</keyword>
<dbReference type="SUPFAM" id="SSF52540">
    <property type="entry name" value="P-loop containing nucleoside triphosphate hydrolases"/>
    <property type="match status" value="1"/>
</dbReference>
<evidence type="ECO:0000313" key="2">
    <source>
        <dbReference type="EMBL" id="SDN68049.1"/>
    </source>
</evidence>
<dbReference type="RefSeq" id="WP_093784463.1">
    <property type="nucleotide sequence ID" value="NZ_FNIE01000005.1"/>
</dbReference>